<gene>
    <name evidence="1" type="ORF">DVA86_05255</name>
</gene>
<dbReference type="InterPro" id="IPR025329">
    <property type="entry name" value="DUF4235"/>
</dbReference>
<sequence length="87" mass="8911">MGARVYKIFSTVVSLVSGILAGALFRKAWKAVPAGPDTAPSATDEDRRMREILAAAAAQGAVTAVVKAAMSRGGAAGIRRVTGNWPA</sequence>
<keyword evidence="2" id="KW-1185">Reference proteome</keyword>
<reference evidence="1 2" key="1">
    <citation type="submission" date="2018-07" db="EMBL/GenBank/DDBJ databases">
        <title>Draft genome of the type strain Streptomyces armeniacus ATCC 15676.</title>
        <authorList>
            <person name="Labana P."/>
            <person name="Gosse J.T."/>
            <person name="Boddy C.N."/>
        </authorList>
    </citation>
    <scope>NUCLEOTIDE SEQUENCE [LARGE SCALE GENOMIC DNA]</scope>
    <source>
        <strain evidence="1 2">ATCC 15676</strain>
    </source>
</reference>
<evidence type="ECO:0000313" key="2">
    <source>
        <dbReference type="Proteomes" id="UP000254425"/>
    </source>
</evidence>
<protein>
    <submittedName>
        <fullName evidence="1">DUF4235 domain-containing protein</fullName>
    </submittedName>
</protein>
<proteinExistence type="predicted"/>
<dbReference type="KEGG" id="sarm:DVA86_05255"/>
<evidence type="ECO:0000313" key="1">
    <source>
        <dbReference type="EMBL" id="AXK37099.1"/>
    </source>
</evidence>
<dbReference type="RefSeq" id="WP_208876173.1">
    <property type="nucleotide sequence ID" value="NZ_CP031320.1"/>
</dbReference>
<accession>A0A345XZN3</accession>
<name>A0A345XZN3_9ACTN</name>
<organism evidence="1 2">
    <name type="scientific">Streptomyces armeniacus</name>
    <dbReference type="NCBI Taxonomy" id="83291"/>
    <lineage>
        <taxon>Bacteria</taxon>
        <taxon>Bacillati</taxon>
        <taxon>Actinomycetota</taxon>
        <taxon>Actinomycetes</taxon>
        <taxon>Kitasatosporales</taxon>
        <taxon>Streptomycetaceae</taxon>
        <taxon>Streptomyces</taxon>
    </lineage>
</organism>
<dbReference type="EMBL" id="CP031320">
    <property type="protein sequence ID" value="AXK37099.1"/>
    <property type="molecule type" value="Genomic_DNA"/>
</dbReference>
<dbReference type="Pfam" id="PF14019">
    <property type="entry name" value="DUF4235"/>
    <property type="match status" value="1"/>
</dbReference>
<dbReference type="Proteomes" id="UP000254425">
    <property type="component" value="Chromosome"/>
</dbReference>
<dbReference type="AlphaFoldDB" id="A0A345XZN3"/>